<protein>
    <submittedName>
        <fullName evidence="2">Uncharacterized protein</fullName>
    </submittedName>
</protein>
<feature type="compositionally biased region" description="Low complexity" evidence="1">
    <location>
        <begin position="367"/>
        <end position="392"/>
    </location>
</feature>
<organism evidence="2 3">
    <name type="scientific">Tetrabaena socialis</name>
    <dbReference type="NCBI Taxonomy" id="47790"/>
    <lineage>
        <taxon>Eukaryota</taxon>
        <taxon>Viridiplantae</taxon>
        <taxon>Chlorophyta</taxon>
        <taxon>core chlorophytes</taxon>
        <taxon>Chlorophyceae</taxon>
        <taxon>CS clade</taxon>
        <taxon>Chlamydomonadales</taxon>
        <taxon>Tetrabaenaceae</taxon>
        <taxon>Tetrabaena</taxon>
    </lineage>
</organism>
<comment type="caution">
    <text evidence="2">The sequence shown here is derived from an EMBL/GenBank/DDBJ whole genome shotgun (WGS) entry which is preliminary data.</text>
</comment>
<feature type="compositionally biased region" description="Low complexity" evidence="1">
    <location>
        <begin position="230"/>
        <end position="246"/>
    </location>
</feature>
<dbReference type="Proteomes" id="UP000236333">
    <property type="component" value="Unassembled WGS sequence"/>
</dbReference>
<feature type="compositionally biased region" description="Low complexity" evidence="1">
    <location>
        <begin position="480"/>
        <end position="513"/>
    </location>
</feature>
<feature type="region of interest" description="Disordered" evidence="1">
    <location>
        <begin position="430"/>
        <end position="583"/>
    </location>
</feature>
<feature type="compositionally biased region" description="Low complexity" evidence="1">
    <location>
        <begin position="266"/>
        <end position="284"/>
    </location>
</feature>
<name>A0A2J8A609_9CHLO</name>
<evidence type="ECO:0000313" key="3">
    <source>
        <dbReference type="Proteomes" id="UP000236333"/>
    </source>
</evidence>
<gene>
    <name evidence="2" type="ORF">TSOC_005527</name>
</gene>
<feature type="compositionally biased region" description="Polar residues" evidence="1">
    <location>
        <begin position="15"/>
        <end position="25"/>
    </location>
</feature>
<feature type="region of interest" description="Disordered" evidence="1">
    <location>
        <begin position="1"/>
        <end position="128"/>
    </location>
</feature>
<feature type="compositionally biased region" description="Low complexity" evidence="1">
    <location>
        <begin position="1"/>
        <end position="13"/>
    </location>
</feature>
<feature type="compositionally biased region" description="Low complexity" evidence="1">
    <location>
        <begin position="36"/>
        <end position="70"/>
    </location>
</feature>
<evidence type="ECO:0000313" key="2">
    <source>
        <dbReference type="EMBL" id="PNH07966.1"/>
    </source>
</evidence>
<keyword evidence="3" id="KW-1185">Reference proteome</keyword>
<feature type="region of interest" description="Disordered" evidence="1">
    <location>
        <begin position="208"/>
        <end position="341"/>
    </location>
</feature>
<proteinExistence type="predicted"/>
<dbReference type="EMBL" id="PGGS01000152">
    <property type="protein sequence ID" value="PNH07966.1"/>
    <property type="molecule type" value="Genomic_DNA"/>
</dbReference>
<dbReference type="OrthoDB" id="549331at2759"/>
<feature type="non-terminal residue" evidence="2">
    <location>
        <position position="1"/>
    </location>
</feature>
<sequence length="604" mass="60263">PRPASSSTRPAASIESASLEVQTEAGQVASGDRPGSARPFSARPGSAARAPFAATPSSPPADEAPSTSQPDPDPASSPPAAAAPASVPPPDPSDPLSILDRLEALERQRQAEAEVEEGDDGGGGFTVTTATGLVLTKNTRLPDEVLMPPNEGCALSGTSAVGAASVQLPTPASVQHPFLSAEAASMENKLADLKRAMEKERAKREALMANVGGGSIWRNGRTNIKGKGPGDAASGSTTSTTRRPGSNEPSSSAGGFPGQPSLPASARATPEPGARPGPEAGTAAMPLVSGSRLSAPRESPPQAAGAGSRKADVLDLQVCRDGGGMSCGTDDGPALGAGGFSEADSHRSFLDALNEWRKGSRGEDAGEAAAAPAAAPAAGARPASSSTRPAASIESASLEVQTEVRQPVRPTSAKPLSYFDKLVINTTSRQAGQVASGGEGAGPVHTRRAAAAACGRQVGGLREAAARDSVGPGPKVVTDRPGSARPFSARPASAARAPHAATPSSPPADEAPSTSPPDADPASAPPDASASASASASAPPPDPSDPLSILDRLEALERQRQAAAEVDEGDDGGGGFTVTTATGLVLTKNTRLPDEVLMPPNEGC</sequence>
<feature type="compositionally biased region" description="Basic and acidic residues" evidence="1">
    <location>
        <begin position="100"/>
        <end position="112"/>
    </location>
</feature>
<feature type="region of interest" description="Disordered" evidence="1">
    <location>
        <begin position="357"/>
        <end position="412"/>
    </location>
</feature>
<evidence type="ECO:0000256" key="1">
    <source>
        <dbReference type="SAM" id="MobiDB-lite"/>
    </source>
</evidence>
<accession>A0A2J8A609</accession>
<dbReference type="AlphaFoldDB" id="A0A2J8A609"/>
<feature type="compositionally biased region" description="Low complexity" evidence="1">
    <location>
        <begin position="520"/>
        <end position="537"/>
    </location>
</feature>
<feature type="compositionally biased region" description="Polar residues" evidence="1">
    <location>
        <begin position="394"/>
        <end position="404"/>
    </location>
</feature>
<reference evidence="2 3" key="1">
    <citation type="journal article" date="2017" name="Mol. Biol. Evol.">
        <title>The 4-celled Tetrabaena socialis nuclear genome reveals the essential components for genetic control of cell number at the origin of multicellularity in the volvocine lineage.</title>
        <authorList>
            <person name="Featherston J."/>
            <person name="Arakaki Y."/>
            <person name="Hanschen E.R."/>
            <person name="Ferris P.J."/>
            <person name="Michod R.E."/>
            <person name="Olson B.J.S.C."/>
            <person name="Nozaki H."/>
            <person name="Durand P.M."/>
        </authorList>
    </citation>
    <scope>NUCLEOTIDE SEQUENCE [LARGE SCALE GENOMIC DNA]</scope>
    <source>
        <strain evidence="2 3">NIES-571</strain>
    </source>
</reference>
<feature type="compositionally biased region" description="Basic and acidic residues" evidence="1">
    <location>
        <begin position="551"/>
        <end position="560"/>
    </location>
</feature>